<reference evidence="3" key="1">
    <citation type="submission" date="2016-10" db="EMBL/GenBank/DDBJ databases">
        <title>Frankia sp. NRRL B-16386 Genome sequencing.</title>
        <authorList>
            <person name="Ghodhbane-Gtari F."/>
            <person name="Swanson E."/>
            <person name="Gueddou A."/>
            <person name="Hezbri K."/>
            <person name="Ktari K."/>
            <person name="Nouioui I."/>
            <person name="Morris K."/>
            <person name="Simpson S."/>
            <person name="Abebe-Akele F."/>
            <person name="Thomas K."/>
            <person name="Gtari M."/>
            <person name="Tisa L.S."/>
        </authorList>
    </citation>
    <scope>NUCLEOTIDE SEQUENCE [LARGE SCALE GENOMIC DNA]</scope>
    <source>
        <strain evidence="3">NRRL B-16386</strain>
    </source>
</reference>
<keyword evidence="3" id="KW-1185">Reference proteome</keyword>
<evidence type="ECO:0000313" key="2">
    <source>
        <dbReference type="EMBL" id="ONH27773.1"/>
    </source>
</evidence>
<proteinExistence type="predicted"/>
<dbReference type="SUPFAM" id="SSF51679">
    <property type="entry name" value="Bacterial luciferase-like"/>
    <property type="match status" value="1"/>
</dbReference>
<protein>
    <recommendedName>
        <fullName evidence="1">Luciferase-like domain-containing protein</fullName>
    </recommendedName>
</protein>
<feature type="domain" description="Luciferase-like" evidence="1">
    <location>
        <begin position="6"/>
        <end position="282"/>
    </location>
</feature>
<dbReference type="AlphaFoldDB" id="A0A1V2I7J0"/>
<gene>
    <name evidence="2" type="ORF">BL253_21310</name>
</gene>
<dbReference type="InterPro" id="IPR011251">
    <property type="entry name" value="Luciferase-like_dom"/>
</dbReference>
<dbReference type="OrthoDB" id="3209103at2"/>
<dbReference type="Gene3D" id="3.20.20.30">
    <property type="entry name" value="Luciferase-like domain"/>
    <property type="match status" value="1"/>
</dbReference>
<dbReference type="STRING" id="1834516.BL253_21310"/>
<dbReference type="InterPro" id="IPR036661">
    <property type="entry name" value="Luciferase-like_sf"/>
</dbReference>
<dbReference type="Pfam" id="PF00296">
    <property type="entry name" value="Bac_luciferase"/>
    <property type="match status" value="1"/>
</dbReference>
<evidence type="ECO:0000313" key="3">
    <source>
        <dbReference type="Proteomes" id="UP000188929"/>
    </source>
</evidence>
<dbReference type="GO" id="GO:0016705">
    <property type="term" value="F:oxidoreductase activity, acting on paired donors, with incorporation or reduction of molecular oxygen"/>
    <property type="evidence" value="ECO:0007669"/>
    <property type="project" value="InterPro"/>
</dbReference>
<dbReference type="RefSeq" id="WP_076818942.1">
    <property type="nucleotide sequence ID" value="NZ_MOMC01000044.1"/>
</dbReference>
<name>A0A1V2I7J0_9ACTN</name>
<dbReference type="EMBL" id="MOMC01000044">
    <property type="protein sequence ID" value="ONH27773.1"/>
    <property type="molecule type" value="Genomic_DNA"/>
</dbReference>
<sequence length="303" mass="31316">MSARRTVAELRAQAALASDAGFDGVMTSEHHGGFAGYIPNPLQMAGWALEAMASGWAAACPLLLPLRPTALVIEETAWLAARFPGRVGLGVAAGSLRDDFDILGTSKDGLTQRFAAGLADVAGALSGRDPGPLAGDPAVAACADAPIPLVSAAMSPAAVRRAAAVGAGLLFDSMSALERCRQLADAYLEAGGEQARVIVRRIWLGPPPTSRQAKQVQVYRGYAASAAVSHWADDALVADDDPIALAERLAADVITAGCDAVNVRLHVPGITPAEARHQLAQLGGLAPEVRDRLAGHGRTTRTR</sequence>
<accession>A0A1V2I7J0</accession>
<dbReference type="Proteomes" id="UP000188929">
    <property type="component" value="Unassembled WGS sequence"/>
</dbReference>
<organism evidence="2 3">
    <name type="scientific">Pseudofrankia asymbiotica</name>
    <dbReference type="NCBI Taxonomy" id="1834516"/>
    <lineage>
        <taxon>Bacteria</taxon>
        <taxon>Bacillati</taxon>
        <taxon>Actinomycetota</taxon>
        <taxon>Actinomycetes</taxon>
        <taxon>Frankiales</taxon>
        <taxon>Frankiaceae</taxon>
        <taxon>Pseudofrankia</taxon>
    </lineage>
</organism>
<comment type="caution">
    <text evidence="2">The sequence shown here is derived from an EMBL/GenBank/DDBJ whole genome shotgun (WGS) entry which is preliminary data.</text>
</comment>
<evidence type="ECO:0000259" key="1">
    <source>
        <dbReference type="Pfam" id="PF00296"/>
    </source>
</evidence>